<keyword evidence="1" id="KW-0812">Transmembrane</keyword>
<geneLocation type="plasmid" evidence="3 4">
    <name>MEALZ_p</name>
</geneLocation>
<sequence>MRISNLFKFFSLLFILTVPYTATEGSTFTAGHIFTSNYFSNAINYYQNDGTYVDSFTVPSIYGKDVKGVAFGPDGLLYAVTSTGTSGFNVLAMDSSGAVKKTYFGTSYVAGNLSSGKITFGENGDFFVAGGNSLTAFTPTNASGSIIYNNNQVFDATNLPNGNLLVLSAYDLHEITPVGSVVRALTSAYIVDGRGLAYDATTNSIYVSMLGFTNNYDQLMRLNGKTGALENSTVYWYGDDIMLTADNRVIVGSRTLAPGIFDLDLNYLGTLGTKQQMFVAQVPVPLPSAIWLICTGLLGLLGLNRSQL</sequence>
<feature type="signal peptide" evidence="2">
    <location>
        <begin position="1"/>
        <end position="22"/>
    </location>
</feature>
<keyword evidence="2" id="KW-0732">Signal</keyword>
<protein>
    <submittedName>
        <fullName evidence="3">Uncharacterized protein</fullName>
    </submittedName>
</protein>
<keyword evidence="3" id="KW-0614">Plasmid</keyword>
<dbReference type="Gene3D" id="2.120.10.30">
    <property type="entry name" value="TolB, C-terminal domain"/>
    <property type="match status" value="1"/>
</dbReference>
<dbReference type="RefSeq" id="WP_014133114.1">
    <property type="nucleotide sequence ID" value="NC_016108.1"/>
</dbReference>
<dbReference type="KEGG" id="mah:MEALZ_p0053"/>
<keyword evidence="4" id="KW-1185">Reference proteome</keyword>
<feature type="chain" id="PRO_5003468343" evidence="2">
    <location>
        <begin position="23"/>
        <end position="308"/>
    </location>
</feature>
<evidence type="ECO:0000256" key="1">
    <source>
        <dbReference type="SAM" id="Phobius"/>
    </source>
</evidence>
<dbReference type="AlphaFoldDB" id="G4T4K2"/>
<evidence type="ECO:0000313" key="3">
    <source>
        <dbReference type="EMBL" id="CCE25758.1"/>
    </source>
</evidence>
<accession>G4T4K2</accession>
<feature type="transmembrane region" description="Helical" evidence="1">
    <location>
        <begin position="284"/>
        <end position="303"/>
    </location>
</feature>
<proteinExistence type="predicted"/>
<dbReference type="EMBL" id="FO082061">
    <property type="protein sequence ID" value="CCE25758.1"/>
    <property type="molecule type" value="Genomic_DNA"/>
</dbReference>
<dbReference type="HOGENOM" id="CLU_902565_0_0_6"/>
<evidence type="ECO:0000256" key="2">
    <source>
        <dbReference type="SAM" id="SignalP"/>
    </source>
</evidence>
<evidence type="ECO:0000313" key="4">
    <source>
        <dbReference type="Proteomes" id="UP000008315"/>
    </source>
</evidence>
<gene>
    <name evidence="3" type="ordered locus">MEALZ_p0053</name>
</gene>
<dbReference type="Proteomes" id="UP000008315">
    <property type="component" value="Plasmid MEALZ_p"/>
</dbReference>
<organism evidence="3 4">
    <name type="scientific">Methylotuvimicrobium alcaliphilum (strain DSM 19304 / NCIMB 14124 / VKM B-2133 / 20Z)</name>
    <name type="common">Methylomicrobium alcaliphilum</name>
    <dbReference type="NCBI Taxonomy" id="1091494"/>
    <lineage>
        <taxon>Bacteria</taxon>
        <taxon>Pseudomonadati</taxon>
        <taxon>Pseudomonadota</taxon>
        <taxon>Gammaproteobacteria</taxon>
        <taxon>Methylococcales</taxon>
        <taxon>Methylococcaceae</taxon>
        <taxon>Methylotuvimicrobium</taxon>
    </lineage>
</organism>
<reference evidence="3 4" key="1">
    <citation type="journal article" date="2012" name="J. Bacteriol.">
        <title>Genome sequence of the haloalkaliphilic methanotrophic bacterium Methylomicrobium alcaliphilum 20Z.</title>
        <authorList>
            <person name="Vuilleumier S."/>
            <person name="Khmelenina V.N."/>
            <person name="Bringel F."/>
            <person name="Reshetnikov A.S."/>
            <person name="Lajus A."/>
            <person name="Mangenot S."/>
            <person name="Rouy Z."/>
            <person name="Op den Camp H.J."/>
            <person name="Jetten M.S."/>
            <person name="Dispirito A.A."/>
            <person name="Dunfield P."/>
            <person name="Klotz M.G."/>
            <person name="Semrau J.D."/>
            <person name="Stein L.Y."/>
            <person name="Barbe V."/>
            <person name="Medigue C."/>
            <person name="Trotsenko Y.A."/>
            <person name="Kalyuzhnaya M.G."/>
        </authorList>
    </citation>
    <scope>NUCLEOTIDE SEQUENCE [LARGE SCALE GENOMIC DNA]</scope>
    <source>
        <strain evidence="4">DSM 19304 / NCIMB 14124 / VKM B-2133 / 20Z</strain>
    </source>
</reference>
<dbReference type="SUPFAM" id="SSF101898">
    <property type="entry name" value="NHL repeat"/>
    <property type="match status" value="1"/>
</dbReference>
<dbReference type="InterPro" id="IPR011042">
    <property type="entry name" value="6-blade_b-propeller_TolB-like"/>
</dbReference>
<name>G4T4K2_META2</name>
<keyword evidence="1" id="KW-1133">Transmembrane helix</keyword>
<keyword evidence="1" id="KW-0472">Membrane</keyword>